<evidence type="ECO:0000256" key="4">
    <source>
        <dbReference type="ARBA" id="ARBA00022793"/>
    </source>
</evidence>
<keyword evidence="6 12" id="KW-0456">Lyase</keyword>
<organism evidence="13 14">
    <name type="scientific">Phrynosoma platyrhinos</name>
    <name type="common">Desert horned lizard</name>
    <dbReference type="NCBI Taxonomy" id="52577"/>
    <lineage>
        <taxon>Eukaryota</taxon>
        <taxon>Metazoa</taxon>
        <taxon>Chordata</taxon>
        <taxon>Craniata</taxon>
        <taxon>Vertebrata</taxon>
        <taxon>Euteleostomi</taxon>
        <taxon>Lepidosauria</taxon>
        <taxon>Squamata</taxon>
        <taxon>Bifurcata</taxon>
        <taxon>Unidentata</taxon>
        <taxon>Episquamata</taxon>
        <taxon>Toxicofera</taxon>
        <taxon>Iguania</taxon>
        <taxon>Phrynosomatidae</taxon>
        <taxon>Phrynosomatinae</taxon>
        <taxon>Phrynosoma</taxon>
    </lineage>
</organism>
<keyword evidence="5 12" id="KW-0663">Pyridoxal phosphate</keyword>
<dbReference type="EMBL" id="JAIPUX010000521">
    <property type="protein sequence ID" value="KAH0627132.1"/>
    <property type="molecule type" value="Genomic_DNA"/>
</dbReference>
<comment type="similarity">
    <text evidence="12">Belongs to the group II decarboxylase family.</text>
</comment>
<evidence type="ECO:0000256" key="8">
    <source>
        <dbReference type="ARBA" id="ARBA00037889"/>
    </source>
</evidence>
<evidence type="ECO:0000256" key="5">
    <source>
        <dbReference type="ARBA" id="ARBA00022898"/>
    </source>
</evidence>
<dbReference type="Gene3D" id="3.40.640.10">
    <property type="entry name" value="Type I PLP-dependent aspartate aminotransferase-like (Major domain)"/>
    <property type="match status" value="1"/>
</dbReference>
<evidence type="ECO:0000256" key="11">
    <source>
        <dbReference type="ARBA" id="ARBA00041275"/>
    </source>
</evidence>
<dbReference type="InterPro" id="IPR015421">
    <property type="entry name" value="PyrdxlP-dep_Trfase_major"/>
</dbReference>
<evidence type="ECO:0000256" key="7">
    <source>
        <dbReference type="ARBA" id="ARBA00037256"/>
    </source>
</evidence>
<proteinExistence type="inferred from homology"/>
<evidence type="ECO:0000256" key="9">
    <source>
        <dbReference type="ARBA" id="ARBA00038886"/>
    </source>
</evidence>
<comment type="function">
    <text evidence="7">Catalyzes the decarboxylation of L-3,4-dihydroxyphenylalanine (DOPA) to dopamine and L-5-hydroxytryptophan to serotonin.</text>
</comment>
<comment type="pathway">
    <text evidence="8">Catecholamine biosynthesis; dopamine biosynthesis; dopamine from L-tyrosine: step 2/2.</text>
</comment>
<name>A0ABQ7TBP1_PHRPL</name>
<evidence type="ECO:0000313" key="13">
    <source>
        <dbReference type="EMBL" id="KAH0627132.1"/>
    </source>
</evidence>
<dbReference type="PANTHER" id="PTHR11999:SF167">
    <property type="entry name" value="AROMATIC-L-AMINO-ACID DECARBOXYLASE"/>
    <property type="match status" value="1"/>
</dbReference>
<evidence type="ECO:0000256" key="2">
    <source>
        <dbReference type="ARBA" id="ARBA00011738"/>
    </source>
</evidence>
<evidence type="ECO:0000256" key="6">
    <source>
        <dbReference type="ARBA" id="ARBA00023239"/>
    </source>
</evidence>
<dbReference type="PRINTS" id="PR00800">
    <property type="entry name" value="YHDCRBOXLASE"/>
</dbReference>
<gene>
    <name evidence="13" type="ORF">JD844_002549</name>
</gene>
<dbReference type="Proteomes" id="UP000826234">
    <property type="component" value="Unassembled WGS sequence"/>
</dbReference>
<evidence type="ECO:0000256" key="12">
    <source>
        <dbReference type="RuleBase" id="RU000382"/>
    </source>
</evidence>
<evidence type="ECO:0000256" key="10">
    <source>
        <dbReference type="ARBA" id="ARBA00040968"/>
    </source>
</evidence>
<accession>A0ABQ7TBP1</accession>
<keyword evidence="14" id="KW-1185">Reference proteome</keyword>
<dbReference type="InterPro" id="IPR002129">
    <property type="entry name" value="PyrdxlP-dep_de-COase"/>
</dbReference>
<keyword evidence="3" id="KW-0127">Catecholamine biosynthesis</keyword>
<sequence>MDASEFRKRGKEMVDYIADYLEKIEKRQVYPDVQPGYLRPLLPDSAPEEPETYEEILKDVEKIIMPGGTASEATLVAMLAARTKAIHRVLSENEKLTQGDIMGWLVAYTSDQAHSSVEKDCLIAGVKIKQIPTDDKFTVCGSALRKVIDKDKANGLIPFFFCATLGTTTCCSFDKLLELGPICNEENIWMHIDAAYAGSSFICPEFRYLLNGVEGLLG</sequence>
<dbReference type="InterPro" id="IPR015424">
    <property type="entry name" value="PyrdxlP-dep_Trfase"/>
</dbReference>
<comment type="subunit">
    <text evidence="2">Homodimer.</text>
</comment>
<dbReference type="PANTHER" id="PTHR11999">
    <property type="entry name" value="GROUP II PYRIDOXAL-5-PHOSPHATE DECARBOXYLASE"/>
    <property type="match status" value="1"/>
</dbReference>
<comment type="cofactor">
    <cofactor evidence="1 12">
        <name>pyridoxal 5'-phosphate</name>
        <dbReference type="ChEBI" id="CHEBI:597326"/>
    </cofactor>
</comment>
<keyword evidence="4" id="KW-0210">Decarboxylase</keyword>
<dbReference type="EC" id="4.1.1.28" evidence="9"/>
<evidence type="ECO:0000256" key="3">
    <source>
        <dbReference type="ARBA" id="ARBA00022584"/>
    </source>
</evidence>
<reference evidence="13 14" key="1">
    <citation type="journal article" date="2022" name="Gigascience">
        <title>A chromosome-level genome assembly and annotation of the desert horned lizard, Phrynosoma platyrhinos, provides insight into chromosomal rearrangements among reptiles.</title>
        <authorList>
            <person name="Koochekian N."/>
            <person name="Ascanio A."/>
            <person name="Farleigh K."/>
            <person name="Card D.C."/>
            <person name="Schield D.R."/>
            <person name="Castoe T.A."/>
            <person name="Jezkova T."/>
        </authorList>
    </citation>
    <scope>NUCLEOTIDE SEQUENCE [LARGE SCALE GENOMIC DNA]</scope>
    <source>
        <strain evidence="13">NK-2021</strain>
    </source>
</reference>
<dbReference type="SUPFAM" id="SSF53383">
    <property type="entry name" value="PLP-dependent transferases"/>
    <property type="match status" value="1"/>
</dbReference>
<evidence type="ECO:0000313" key="14">
    <source>
        <dbReference type="Proteomes" id="UP000826234"/>
    </source>
</evidence>
<protein>
    <recommendedName>
        <fullName evidence="10">Aromatic-L-amino-acid decarboxylase</fullName>
        <ecNumber evidence="9">4.1.1.28</ecNumber>
    </recommendedName>
    <alternativeName>
        <fullName evidence="11">DOPA decarboxylase</fullName>
    </alternativeName>
</protein>
<dbReference type="Pfam" id="PF00282">
    <property type="entry name" value="Pyridoxal_deC"/>
    <property type="match status" value="1"/>
</dbReference>
<evidence type="ECO:0000256" key="1">
    <source>
        <dbReference type="ARBA" id="ARBA00001933"/>
    </source>
</evidence>
<comment type="caution">
    <text evidence="13">The sequence shown here is derived from an EMBL/GenBank/DDBJ whole genome shotgun (WGS) entry which is preliminary data.</text>
</comment>
<dbReference type="InterPro" id="IPR010977">
    <property type="entry name" value="Aromatic_deC"/>
</dbReference>